<dbReference type="EMBL" id="CAMPGE010012217">
    <property type="protein sequence ID" value="CAI2370998.1"/>
    <property type="molecule type" value="Genomic_DNA"/>
</dbReference>
<name>A0AAD1UP37_EUPCR</name>
<dbReference type="AlphaFoldDB" id="A0AAD1UP37"/>
<comment type="caution">
    <text evidence="2">The sequence shown here is derived from an EMBL/GenBank/DDBJ whole genome shotgun (WGS) entry which is preliminary data.</text>
</comment>
<feature type="region of interest" description="Disordered" evidence="1">
    <location>
        <begin position="131"/>
        <end position="156"/>
    </location>
</feature>
<feature type="region of interest" description="Disordered" evidence="1">
    <location>
        <begin position="172"/>
        <end position="195"/>
    </location>
</feature>
<organism evidence="2 3">
    <name type="scientific">Euplotes crassus</name>
    <dbReference type="NCBI Taxonomy" id="5936"/>
    <lineage>
        <taxon>Eukaryota</taxon>
        <taxon>Sar</taxon>
        <taxon>Alveolata</taxon>
        <taxon>Ciliophora</taxon>
        <taxon>Intramacronucleata</taxon>
        <taxon>Spirotrichea</taxon>
        <taxon>Hypotrichia</taxon>
        <taxon>Euplotida</taxon>
        <taxon>Euplotidae</taxon>
        <taxon>Moneuplotes</taxon>
    </lineage>
</organism>
<keyword evidence="3" id="KW-1185">Reference proteome</keyword>
<proteinExistence type="predicted"/>
<dbReference type="Proteomes" id="UP001295684">
    <property type="component" value="Unassembled WGS sequence"/>
</dbReference>
<evidence type="ECO:0000313" key="2">
    <source>
        <dbReference type="EMBL" id="CAI2370998.1"/>
    </source>
</evidence>
<reference evidence="2" key="1">
    <citation type="submission" date="2023-07" db="EMBL/GenBank/DDBJ databases">
        <authorList>
            <consortium name="AG Swart"/>
            <person name="Singh M."/>
            <person name="Singh A."/>
            <person name="Seah K."/>
            <person name="Emmerich C."/>
        </authorList>
    </citation>
    <scope>NUCLEOTIDE SEQUENCE</scope>
    <source>
        <strain evidence="2">DP1</strain>
    </source>
</reference>
<accession>A0AAD1UP37</accession>
<sequence>MTQNTERSTVFSKIVGVRDISTDKRELEKSIMKELEERRKYKEPDIEEKEMEKLEISNEGKMRDLRPTNHSESIGRIKKRRASLPAKQYRKCFRKCRNSIVQITDTNINQTNPRKALEKFTVYNLKPYSKGALKSRKSQKLSNKSTRSSKALKTHKSSKAFINSTSDMDISVNPIHKTSSREVSKTRNPSAKRPLSSTVNFSYKARRRSKGFISRVSHVLGLWMKGKTKRMHQPCSKFIKPSFPKNNRIHKIDLDIPLRNSVIFTEKDDLRINFVKSKPRPKAQKLKSPKKIGKTRRIKRRRKKPDPMITCINVSKHKTTQCTENDLSVQDLLNHSQLLDTDRTKFTPKPSPEECKIFSRPYRPRKLQEVSSFHHSMISKNMF</sequence>
<feature type="region of interest" description="Disordered" evidence="1">
    <location>
        <begin position="279"/>
        <end position="303"/>
    </location>
</feature>
<evidence type="ECO:0000256" key="1">
    <source>
        <dbReference type="SAM" id="MobiDB-lite"/>
    </source>
</evidence>
<protein>
    <submittedName>
        <fullName evidence="2">Uncharacterized protein</fullName>
    </submittedName>
</protein>
<feature type="compositionally biased region" description="Polar residues" evidence="1">
    <location>
        <begin position="140"/>
        <end position="149"/>
    </location>
</feature>
<evidence type="ECO:0000313" key="3">
    <source>
        <dbReference type="Proteomes" id="UP001295684"/>
    </source>
</evidence>
<gene>
    <name evidence="2" type="ORF">ECRASSUSDP1_LOCUS12318</name>
</gene>